<gene>
    <name evidence="1" type="ORF">EV207_14719</name>
</gene>
<protein>
    <submittedName>
        <fullName evidence="1">Uncharacterized protein</fullName>
    </submittedName>
</protein>
<reference evidence="1 2" key="1">
    <citation type="submission" date="2019-03" db="EMBL/GenBank/DDBJ databases">
        <title>Genomic Encyclopedia of Type Strains, Phase IV (KMG-IV): sequencing the most valuable type-strain genomes for metagenomic binning, comparative biology and taxonomic classification.</title>
        <authorList>
            <person name="Goeker M."/>
        </authorList>
    </citation>
    <scope>NUCLEOTIDE SEQUENCE [LARGE SCALE GENOMIC DNA]</scope>
    <source>
        <strain evidence="1 2">DSM 19377</strain>
    </source>
</reference>
<evidence type="ECO:0000313" key="2">
    <source>
        <dbReference type="Proteomes" id="UP000295416"/>
    </source>
</evidence>
<sequence>MLPSFPMVTLHQVTIGIKKREKVLSLFLNYSVERAIHGPDQEYNDINVWHYDKLVFIEVKMERLDVPELLRALGEVFAKQNAYLLC</sequence>
<dbReference type="AlphaFoldDB" id="A0A4R2NI67"/>
<comment type="caution">
    <text evidence="1">The sequence shown here is derived from an EMBL/GenBank/DDBJ whole genome shotgun (WGS) entry which is preliminary data.</text>
</comment>
<accession>A0A4R2NI67</accession>
<dbReference type="Proteomes" id="UP000295416">
    <property type="component" value="Unassembled WGS sequence"/>
</dbReference>
<keyword evidence="2" id="KW-1185">Reference proteome</keyword>
<proteinExistence type="predicted"/>
<dbReference type="OrthoDB" id="4494979at2"/>
<evidence type="ECO:0000313" key="1">
    <source>
        <dbReference type="EMBL" id="TCP20968.1"/>
    </source>
</evidence>
<organism evidence="1 2">
    <name type="scientific">Scopulibacillus darangshiensis</name>
    <dbReference type="NCBI Taxonomy" id="442528"/>
    <lineage>
        <taxon>Bacteria</taxon>
        <taxon>Bacillati</taxon>
        <taxon>Bacillota</taxon>
        <taxon>Bacilli</taxon>
        <taxon>Bacillales</taxon>
        <taxon>Sporolactobacillaceae</taxon>
        <taxon>Scopulibacillus</taxon>
    </lineage>
</organism>
<dbReference type="EMBL" id="SLXK01000047">
    <property type="protein sequence ID" value="TCP20968.1"/>
    <property type="molecule type" value="Genomic_DNA"/>
</dbReference>
<name>A0A4R2NI67_9BACL</name>